<comment type="caution">
    <text evidence="1">The sequence shown here is derived from an EMBL/GenBank/DDBJ whole genome shotgun (WGS) entry which is preliminary data.</text>
</comment>
<dbReference type="InterPro" id="IPR009343">
    <property type="entry name" value="DUF1002"/>
</dbReference>
<keyword evidence="2" id="KW-1185">Reference proteome</keyword>
<dbReference type="Pfam" id="PF06207">
    <property type="entry name" value="DUF1002"/>
    <property type="match status" value="1"/>
</dbReference>
<sequence length="299" mass="33606">MKRKQNSWFIRITILIFVVIFLLFSIAPVFADSFTGQQIITLGKDLTQKQREQMLAEFAAKPDAKIIEVTNQEEHKYLGESLPAQKIGYKAISSSLITFGEKDSGLKIESNNITWITNEMYVSALTTAGITDAEIKVSAPYPVSGTAALTGIMKAFEQKTGQTISDDVKKVANEEMIKTAQLADSIGDKDKAIELMKRIKEELAKQGAKLSDDQLREMIQRIASDLGIQLSPDELNSLISLVRKLQNANIDWNLVSQRLDQIKTKFQDFVAANPEAKSFFREIIEFLKQLLDKILSWLQ</sequence>
<dbReference type="OrthoDB" id="9810153at2"/>
<protein>
    <submittedName>
        <fullName evidence="1">Uncharacterized protein YpuA (DUF1002 family)</fullName>
    </submittedName>
</protein>
<proteinExistence type="predicted"/>
<dbReference type="EMBL" id="SMAB01000006">
    <property type="protein sequence ID" value="TCS83218.1"/>
    <property type="molecule type" value="Genomic_DNA"/>
</dbReference>
<dbReference type="RefSeq" id="WP_132768231.1">
    <property type="nucleotide sequence ID" value="NZ_SMAB01000006.1"/>
</dbReference>
<evidence type="ECO:0000313" key="1">
    <source>
        <dbReference type="EMBL" id="TCS83218.1"/>
    </source>
</evidence>
<dbReference type="AlphaFoldDB" id="A0A4R3KJA6"/>
<accession>A0A4R3KJA6</accession>
<reference evidence="1 2" key="1">
    <citation type="submission" date="2019-03" db="EMBL/GenBank/DDBJ databases">
        <title>Genomic Encyclopedia of Type Strains, Phase IV (KMG-IV): sequencing the most valuable type-strain genomes for metagenomic binning, comparative biology and taxonomic classification.</title>
        <authorList>
            <person name="Goeker M."/>
        </authorList>
    </citation>
    <scope>NUCLEOTIDE SEQUENCE [LARGE SCALE GENOMIC DNA]</scope>
    <source>
        <strain evidence="1 2">DSM 23802</strain>
    </source>
</reference>
<dbReference type="Proteomes" id="UP000295788">
    <property type="component" value="Unassembled WGS sequence"/>
</dbReference>
<gene>
    <name evidence="1" type="ORF">EDD72_106147</name>
</gene>
<name>A0A4R3KJA6_9BACI</name>
<evidence type="ECO:0000313" key="2">
    <source>
        <dbReference type="Proteomes" id="UP000295788"/>
    </source>
</evidence>
<organism evidence="1 2">
    <name type="scientific">Tepidibacillus fermentans</name>
    <dbReference type="NCBI Taxonomy" id="1281767"/>
    <lineage>
        <taxon>Bacteria</taxon>
        <taxon>Bacillati</taxon>
        <taxon>Bacillota</taxon>
        <taxon>Bacilli</taxon>
        <taxon>Bacillales</taxon>
        <taxon>Bacillaceae</taxon>
        <taxon>Tepidibacillus</taxon>
    </lineage>
</organism>